<reference evidence="2" key="1">
    <citation type="submission" date="2018-11" db="EMBL/GenBank/DDBJ databases">
        <authorList>
            <person name="Alioto T."/>
            <person name="Alioto T."/>
        </authorList>
    </citation>
    <scope>NUCLEOTIDE SEQUENCE</scope>
</reference>
<dbReference type="Proteomes" id="UP000596742">
    <property type="component" value="Unassembled WGS sequence"/>
</dbReference>
<evidence type="ECO:0000256" key="1">
    <source>
        <dbReference type="SAM" id="SignalP"/>
    </source>
</evidence>
<proteinExistence type="predicted"/>
<feature type="signal peptide" evidence="1">
    <location>
        <begin position="1"/>
        <end position="18"/>
    </location>
</feature>
<feature type="non-terminal residue" evidence="2">
    <location>
        <position position="123"/>
    </location>
</feature>
<sequence length="123" mass="13376">MKIFRFLITVSLISSAAGGHLCLQCDHVTIPQDCFRVVRCGTHEDCFVDKFRTHEGYEYFSLGCRDIDKCSGASAIGKRSNGSLVLRKSVPVQEANDNGDSSICHACCNGKAICNVDNLCVSP</sequence>
<keyword evidence="3" id="KW-1185">Reference proteome</keyword>
<evidence type="ECO:0000313" key="2">
    <source>
        <dbReference type="EMBL" id="VDI00609.1"/>
    </source>
</evidence>
<name>A0A8B6C6D7_MYTGA</name>
<comment type="caution">
    <text evidence="2">The sequence shown here is derived from an EMBL/GenBank/DDBJ whole genome shotgun (WGS) entry which is preliminary data.</text>
</comment>
<dbReference type="AlphaFoldDB" id="A0A8B6C6D7"/>
<organism evidence="2 3">
    <name type="scientific">Mytilus galloprovincialis</name>
    <name type="common">Mediterranean mussel</name>
    <dbReference type="NCBI Taxonomy" id="29158"/>
    <lineage>
        <taxon>Eukaryota</taxon>
        <taxon>Metazoa</taxon>
        <taxon>Spiralia</taxon>
        <taxon>Lophotrochozoa</taxon>
        <taxon>Mollusca</taxon>
        <taxon>Bivalvia</taxon>
        <taxon>Autobranchia</taxon>
        <taxon>Pteriomorphia</taxon>
        <taxon>Mytilida</taxon>
        <taxon>Mytiloidea</taxon>
        <taxon>Mytilidae</taxon>
        <taxon>Mytilinae</taxon>
        <taxon>Mytilus</taxon>
    </lineage>
</organism>
<keyword evidence="1" id="KW-0732">Signal</keyword>
<dbReference type="EMBL" id="UYJE01001250">
    <property type="protein sequence ID" value="VDI00609.1"/>
    <property type="molecule type" value="Genomic_DNA"/>
</dbReference>
<feature type="chain" id="PRO_5032687025" evidence="1">
    <location>
        <begin position="19"/>
        <end position="123"/>
    </location>
</feature>
<evidence type="ECO:0000313" key="3">
    <source>
        <dbReference type="Proteomes" id="UP000596742"/>
    </source>
</evidence>
<protein>
    <submittedName>
        <fullName evidence="2">Uncharacterized protein</fullName>
    </submittedName>
</protein>
<dbReference type="OrthoDB" id="6108976at2759"/>
<gene>
    <name evidence="2" type="ORF">MGAL_10B054456</name>
</gene>
<accession>A0A8B6C6D7</accession>